<evidence type="ECO:0000256" key="6">
    <source>
        <dbReference type="RuleBase" id="RU004075"/>
    </source>
</evidence>
<dbReference type="PANTHER" id="PTHR21152">
    <property type="entry name" value="AMINOTRANSFERASE CLASS V"/>
    <property type="match status" value="1"/>
</dbReference>
<dbReference type="PANTHER" id="PTHR21152:SF40">
    <property type="entry name" value="ALANINE--GLYOXYLATE AMINOTRANSFERASE"/>
    <property type="match status" value="1"/>
</dbReference>
<dbReference type="Gene3D" id="3.90.1150.10">
    <property type="entry name" value="Aspartate Aminotransferase, domain 1"/>
    <property type="match status" value="1"/>
</dbReference>
<evidence type="ECO:0000256" key="7">
    <source>
        <dbReference type="RuleBase" id="RU004504"/>
    </source>
</evidence>
<dbReference type="InterPro" id="IPR015422">
    <property type="entry name" value="PyrdxlP-dep_Trfase_small"/>
</dbReference>
<protein>
    <submittedName>
        <fullName evidence="9">Alanine--glyoxylate aminotransferase family protein</fullName>
    </submittedName>
</protein>
<dbReference type="GO" id="GO:0008453">
    <property type="term" value="F:alanine-glyoxylate transaminase activity"/>
    <property type="evidence" value="ECO:0007669"/>
    <property type="project" value="TreeGrafter"/>
</dbReference>
<keyword evidence="9" id="KW-0808">Transferase</keyword>
<evidence type="ECO:0000256" key="2">
    <source>
        <dbReference type="ARBA" id="ARBA00009236"/>
    </source>
</evidence>
<comment type="similarity">
    <text evidence="2 6">Belongs to the class-V pyridoxal-phosphate-dependent aminotransferase family.</text>
</comment>
<sequence length="386" mass="42690">MYTHHSLLLTPGPTPVPHRIQAKMNLPMVGHRSTEFESIAEVAFSSLKQVFGSTNDVMILTSSGTSALEASMLNIVNPDDTVVVIVSGAFGNRYKQIAETYFNHVHVYEVKWGKSFEVDGVIEFIKNIETPVTAVFTQYCETSTTVLHPVAELGHALKAHNPNLYYVVDGVSCIGAVDVDLARDDIDVLVSGSQKALMLPPGIAFVAYNDRALARFKSVETPRFYLDLAKHHNALEKHSTPFTPNVSTFRGVIEFQKMISEEGFDNVIRRHSIIRNAVRAALKELDLSLLVEDQYASPTVTAFVPKDEAEVKHIKTQLASQFNITIAGGQGHLKGKILRVGHMGFISPFDLLPFIAGLELILTKYRNQSYIGIATQAFLEVVHNEI</sequence>
<keyword evidence="3 5" id="KW-0663">Pyridoxal phosphate</keyword>
<dbReference type="InterPro" id="IPR020578">
    <property type="entry name" value="Aminotrans_V_PyrdxlP_BS"/>
</dbReference>
<reference evidence="9 10" key="1">
    <citation type="journal article" date="2020" name="Access Microbiol">
        <title>Isolation and genome sequencing of Staphylococcus schleiferi subspecies coagulans from Antarctic seals.</title>
        <authorList>
            <person name="Foster G."/>
            <person name="Robb A."/>
            <person name="Paterson G.K."/>
        </authorList>
    </citation>
    <scope>NUCLEOTIDE SEQUENCE [LARGE SCALE GENOMIC DNA]</scope>
    <source>
        <strain evidence="9 10">M615/02/4</strain>
    </source>
</reference>
<dbReference type="InterPro" id="IPR000192">
    <property type="entry name" value="Aminotrans_V_dom"/>
</dbReference>
<dbReference type="GO" id="GO:0019265">
    <property type="term" value="P:glycine biosynthetic process, by transamination of glyoxylate"/>
    <property type="evidence" value="ECO:0007669"/>
    <property type="project" value="TreeGrafter"/>
</dbReference>
<feature type="domain" description="Aminotransferase class V" evidence="8">
    <location>
        <begin position="28"/>
        <end position="330"/>
    </location>
</feature>
<dbReference type="Gene3D" id="3.40.640.10">
    <property type="entry name" value="Type I PLP-dependent aspartate aminotransferase-like (Major domain)"/>
    <property type="match status" value="1"/>
</dbReference>
<organism evidence="9 10">
    <name type="scientific">Staphylococcus coagulans</name>
    <dbReference type="NCBI Taxonomy" id="74706"/>
    <lineage>
        <taxon>Bacteria</taxon>
        <taxon>Bacillati</taxon>
        <taxon>Bacillota</taxon>
        <taxon>Bacilli</taxon>
        <taxon>Bacillales</taxon>
        <taxon>Staphylococcaceae</taxon>
        <taxon>Staphylococcus</taxon>
    </lineage>
</organism>
<evidence type="ECO:0000313" key="10">
    <source>
        <dbReference type="Proteomes" id="UP000524893"/>
    </source>
</evidence>
<evidence type="ECO:0000313" key="9">
    <source>
        <dbReference type="EMBL" id="MBA8775455.1"/>
    </source>
</evidence>
<dbReference type="SUPFAM" id="SSF53383">
    <property type="entry name" value="PLP-dependent transferases"/>
    <property type="match status" value="1"/>
</dbReference>
<dbReference type="AlphaFoldDB" id="A0A9X0PCY3"/>
<feature type="modified residue" description="N6-(pyridoxal phosphate)lysine" evidence="5">
    <location>
        <position position="195"/>
    </location>
</feature>
<evidence type="ECO:0000259" key="8">
    <source>
        <dbReference type="Pfam" id="PF00266"/>
    </source>
</evidence>
<keyword evidence="9" id="KW-0032">Aminotransferase</keyword>
<evidence type="ECO:0000256" key="4">
    <source>
        <dbReference type="PIRSR" id="PIRSR000524-1"/>
    </source>
</evidence>
<evidence type="ECO:0000256" key="1">
    <source>
        <dbReference type="ARBA" id="ARBA00001933"/>
    </source>
</evidence>
<gene>
    <name evidence="9" type="ORF">HR081_00775</name>
</gene>
<dbReference type="Pfam" id="PF00266">
    <property type="entry name" value="Aminotran_5"/>
    <property type="match status" value="1"/>
</dbReference>
<evidence type="ECO:0000256" key="5">
    <source>
        <dbReference type="PIRSR" id="PIRSR000524-50"/>
    </source>
</evidence>
<dbReference type="Proteomes" id="UP000524893">
    <property type="component" value="Unassembled WGS sequence"/>
</dbReference>
<dbReference type="GO" id="GO:0004760">
    <property type="term" value="F:L-serine-pyruvate transaminase activity"/>
    <property type="evidence" value="ECO:0007669"/>
    <property type="project" value="TreeGrafter"/>
</dbReference>
<dbReference type="InterPro" id="IPR015424">
    <property type="entry name" value="PyrdxlP-dep_Trfase"/>
</dbReference>
<comment type="cofactor">
    <cofactor evidence="1 5 7">
        <name>pyridoxal 5'-phosphate</name>
        <dbReference type="ChEBI" id="CHEBI:597326"/>
    </cofactor>
</comment>
<dbReference type="PROSITE" id="PS00595">
    <property type="entry name" value="AA_TRANSFER_CLASS_5"/>
    <property type="match status" value="1"/>
</dbReference>
<accession>A0A9X0PCY3</accession>
<dbReference type="PIRSF" id="PIRSF000524">
    <property type="entry name" value="SPT"/>
    <property type="match status" value="1"/>
</dbReference>
<dbReference type="EMBL" id="JABTCN010000001">
    <property type="protein sequence ID" value="MBA8775455.1"/>
    <property type="molecule type" value="Genomic_DNA"/>
</dbReference>
<dbReference type="RefSeq" id="WP_182280315.1">
    <property type="nucleotide sequence ID" value="NZ_JABTCN010000001.1"/>
</dbReference>
<proteinExistence type="inferred from homology"/>
<evidence type="ECO:0000256" key="3">
    <source>
        <dbReference type="ARBA" id="ARBA00022898"/>
    </source>
</evidence>
<dbReference type="InterPro" id="IPR024169">
    <property type="entry name" value="SP_NH2Trfase/AEP_transaminase"/>
</dbReference>
<name>A0A9X0PCY3_9STAP</name>
<feature type="binding site" evidence="4">
    <location>
        <position position="339"/>
    </location>
    <ligand>
        <name>substrate</name>
    </ligand>
</feature>
<dbReference type="InterPro" id="IPR015421">
    <property type="entry name" value="PyrdxlP-dep_Trfase_major"/>
</dbReference>
<comment type="caution">
    <text evidence="9">The sequence shown here is derived from an EMBL/GenBank/DDBJ whole genome shotgun (WGS) entry which is preliminary data.</text>
</comment>